<keyword evidence="7" id="KW-0687">Ribonucleoprotein</keyword>
<evidence type="ECO:0000256" key="3">
    <source>
        <dbReference type="ARBA" id="ARBA00022679"/>
    </source>
</evidence>
<dbReference type="PANTHER" id="PTHR43420">
    <property type="entry name" value="ACETYLTRANSFERASE"/>
    <property type="match status" value="1"/>
</dbReference>
<gene>
    <name evidence="7" type="primary">rimI</name>
    <name evidence="7" type="ORF">AABB31_20615</name>
</gene>
<comment type="catalytic activity">
    <reaction evidence="5">
        <text>N-terminal L-alanyl-[ribosomal protein bS18] + acetyl-CoA = N-terminal N(alpha)-acetyl-L-alanyl-[ribosomal protein bS18] + CoA + H(+)</text>
        <dbReference type="Rhea" id="RHEA:43756"/>
        <dbReference type="Rhea" id="RHEA-COMP:10676"/>
        <dbReference type="Rhea" id="RHEA-COMP:10677"/>
        <dbReference type="ChEBI" id="CHEBI:15378"/>
        <dbReference type="ChEBI" id="CHEBI:57287"/>
        <dbReference type="ChEBI" id="CHEBI:57288"/>
        <dbReference type="ChEBI" id="CHEBI:64718"/>
        <dbReference type="ChEBI" id="CHEBI:83683"/>
        <dbReference type="EC" id="2.3.1.266"/>
    </reaction>
</comment>
<dbReference type="Pfam" id="PF00583">
    <property type="entry name" value="Acetyltransf_1"/>
    <property type="match status" value="1"/>
</dbReference>
<dbReference type="GO" id="GO:0005737">
    <property type="term" value="C:cytoplasm"/>
    <property type="evidence" value="ECO:0007669"/>
    <property type="project" value="UniProtKB-SubCell"/>
</dbReference>
<feature type="domain" description="N-acetyltransferase" evidence="6">
    <location>
        <begin position="1"/>
        <end position="137"/>
    </location>
</feature>
<accession>A0AAN0NKI8</accession>
<dbReference type="Gene3D" id="3.40.630.30">
    <property type="match status" value="1"/>
</dbReference>
<name>A0AAN0NKI8_9RHOB</name>
<dbReference type="SUPFAM" id="SSF55729">
    <property type="entry name" value="Acyl-CoA N-acyltransferases (Nat)"/>
    <property type="match status" value="1"/>
</dbReference>
<dbReference type="InterPro" id="IPR006464">
    <property type="entry name" value="AcTrfase_RimI/Ard1"/>
</dbReference>
<comment type="similarity">
    <text evidence="1 5">Belongs to the acetyltransferase family. RimI subfamily.</text>
</comment>
<comment type="subcellular location">
    <subcellularLocation>
        <location evidence="5">Cytoplasm</location>
    </subcellularLocation>
</comment>
<keyword evidence="7" id="KW-0689">Ribosomal protein</keyword>
<dbReference type="KEGG" id="yrh:AABB31_20615"/>
<evidence type="ECO:0000259" key="6">
    <source>
        <dbReference type="PROSITE" id="PS51186"/>
    </source>
</evidence>
<dbReference type="NCBIfam" id="TIGR01575">
    <property type="entry name" value="rimI"/>
    <property type="match status" value="1"/>
</dbReference>
<reference evidence="7 8" key="2">
    <citation type="submission" date="2024-08" db="EMBL/GenBank/DDBJ databases">
        <title>Phylogenomic analyses of a clade within the roseobacter group suggest taxonomic reassignments of species of the genera Aestuariivita, Citreicella, Loktanella, Nautella, Pelagibaca, Ruegeria, Thalassobius, Thiobacimonas and Tropicibacter, and the proposal o.</title>
        <authorList>
            <person name="Jeon C.O."/>
        </authorList>
    </citation>
    <scope>NUCLEOTIDE SEQUENCE [LARGE SCALE GENOMIC DNA]</scope>
    <source>
        <strain evidence="7 8">SS1-5</strain>
    </source>
</reference>
<keyword evidence="4 7" id="KW-0012">Acyltransferase</keyword>
<dbReference type="RefSeq" id="WP_342076631.1">
    <property type="nucleotide sequence ID" value="NZ_CP151767.2"/>
</dbReference>
<dbReference type="Proteomes" id="UP001470809">
    <property type="component" value="Chromosome"/>
</dbReference>
<dbReference type="PROSITE" id="PS51186">
    <property type="entry name" value="GNAT"/>
    <property type="match status" value="1"/>
</dbReference>
<evidence type="ECO:0000256" key="5">
    <source>
        <dbReference type="RuleBase" id="RU363094"/>
    </source>
</evidence>
<dbReference type="InterPro" id="IPR000182">
    <property type="entry name" value="GNAT_dom"/>
</dbReference>
<dbReference type="InterPro" id="IPR016181">
    <property type="entry name" value="Acyl_CoA_acyltransferase"/>
</dbReference>
<evidence type="ECO:0000256" key="1">
    <source>
        <dbReference type="ARBA" id="ARBA00005395"/>
    </source>
</evidence>
<organism evidence="7 8">
    <name type="scientific">Yoonia rhodophyticola</name>
    <dbReference type="NCBI Taxonomy" id="3137370"/>
    <lineage>
        <taxon>Bacteria</taxon>
        <taxon>Pseudomonadati</taxon>
        <taxon>Pseudomonadota</taxon>
        <taxon>Alphaproteobacteria</taxon>
        <taxon>Rhodobacterales</taxon>
        <taxon>Paracoccaceae</taxon>
        <taxon>Yoonia</taxon>
    </lineage>
</organism>
<evidence type="ECO:0000256" key="4">
    <source>
        <dbReference type="ARBA" id="ARBA00023315"/>
    </source>
</evidence>
<dbReference type="EMBL" id="CP151767">
    <property type="protein sequence ID" value="WZU67320.1"/>
    <property type="molecule type" value="Genomic_DNA"/>
</dbReference>
<dbReference type="CDD" id="cd04301">
    <property type="entry name" value="NAT_SF"/>
    <property type="match status" value="1"/>
</dbReference>
<dbReference type="EC" id="2.3.1.266" evidence="5"/>
<dbReference type="GO" id="GO:0008999">
    <property type="term" value="F:protein-N-terminal-alanine acetyltransferase activity"/>
    <property type="evidence" value="ECO:0007669"/>
    <property type="project" value="UniProtKB-EC"/>
</dbReference>
<dbReference type="AlphaFoldDB" id="A0AAN0NKI8"/>
<keyword evidence="3 7" id="KW-0808">Transferase</keyword>
<dbReference type="GO" id="GO:0005840">
    <property type="term" value="C:ribosome"/>
    <property type="evidence" value="ECO:0007669"/>
    <property type="project" value="UniProtKB-KW"/>
</dbReference>
<dbReference type="InterPro" id="IPR050680">
    <property type="entry name" value="YpeA/RimI_acetyltransf"/>
</dbReference>
<evidence type="ECO:0000256" key="2">
    <source>
        <dbReference type="ARBA" id="ARBA00022490"/>
    </source>
</evidence>
<reference evidence="8" key="1">
    <citation type="submission" date="2024-04" db="EMBL/GenBank/DDBJ databases">
        <title>Phylogenomic analyses of a clade within the roseobacter group suggest taxonomic reassignments of species of the genera Aestuariivita, Citreicella, Loktanella, Nautella, Pelagibaca, Ruegeria, Thalassobius, Thiobacimonas and Tropicibacter, and the proposal o.</title>
        <authorList>
            <person name="Jeon C.O."/>
        </authorList>
    </citation>
    <scope>NUCLEOTIDE SEQUENCE [LARGE SCALE GENOMIC DNA]</scope>
    <source>
        <strain evidence="8">SS1-5</strain>
    </source>
</reference>
<sequence>MTPAQLAQLHAACFADARAWTDAEFAALLNQPGTRLACAAHGFCLVRVIADEAEVLTLAVDPPYRRQGLARMVLQDAEQQAANAGAVQVFLEVAADNAAARALYQKAGYRQVGERPGYYLHKDKAAVAALILQKQLGDI</sequence>
<comment type="function">
    <text evidence="5">Acetylates the N-terminal alanine of ribosomal protein bS18.</text>
</comment>
<proteinExistence type="inferred from homology"/>
<keyword evidence="2 5" id="KW-0963">Cytoplasm</keyword>
<keyword evidence="8" id="KW-1185">Reference proteome</keyword>
<protein>
    <recommendedName>
        <fullName evidence="5">[Ribosomal protein bS18]-alanine N-acetyltransferase</fullName>
        <ecNumber evidence="5">2.3.1.266</ecNumber>
    </recommendedName>
</protein>
<evidence type="ECO:0000313" key="7">
    <source>
        <dbReference type="EMBL" id="WZU67320.1"/>
    </source>
</evidence>
<evidence type="ECO:0000313" key="8">
    <source>
        <dbReference type="Proteomes" id="UP001470809"/>
    </source>
</evidence>